<keyword evidence="1" id="KW-0472">Membrane</keyword>
<evidence type="ECO:0000313" key="3">
    <source>
        <dbReference type="Proteomes" id="UP000076925"/>
    </source>
</evidence>
<dbReference type="RefSeq" id="WP_017743823.1">
    <property type="nucleotide sequence ID" value="NZ_KQ976354.1"/>
</dbReference>
<keyword evidence="1" id="KW-0812">Transmembrane</keyword>
<evidence type="ECO:0000256" key="1">
    <source>
        <dbReference type="SAM" id="Phobius"/>
    </source>
</evidence>
<evidence type="ECO:0000313" key="2">
    <source>
        <dbReference type="EMBL" id="KYC35025.1"/>
    </source>
</evidence>
<gene>
    <name evidence="2" type="ORF">WA1_09820</name>
</gene>
<feature type="transmembrane region" description="Helical" evidence="1">
    <location>
        <begin position="20"/>
        <end position="41"/>
    </location>
</feature>
<sequence>MTSDQLVFNLKDKKNLSFMLSSIMLISSLVSLGLAMIFLFVSAKVLHQILQLLALLIAIFWLCSSLFFSIVPSEVLIALLKT</sequence>
<dbReference type="Proteomes" id="UP000076925">
    <property type="component" value="Unassembled WGS sequence"/>
</dbReference>
<reference evidence="2 3" key="1">
    <citation type="journal article" date="2013" name="Genome Biol. Evol.">
        <title>Genomes of Stigonematalean cyanobacteria (subsection V) and the evolution of oxygenic photosynthesis from prokaryotes to plastids.</title>
        <authorList>
            <person name="Dagan T."/>
            <person name="Roettger M."/>
            <person name="Stucken K."/>
            <person name="Landan G."/>
            <person name="Koch R."/>
            <person name="Major P."/>
            <person name="Gould S.B."/>
            <person name="Goremykin V.V."/>
            <person name="Rippka R."/>
            <person name="Tandeau de Marsac N."/>
            <person name="Gugger M."/>
            <person name="Lockhart P.J."/>
            <person name="Allen J.F."/>
            <person name="Brune I."/>
            <person name="Maus I."/>
            <person name="Puhler A."/>
            <person name="Martin W.F."/>
        </authorList>
    </citation>
    <scope>NUCLEOTIDE SEQUENCE [LARGE SCALE GENOMIC DNA]</scope>
    <source>
        <strain evidence="2 3">PCC 7110</strain>
    </source>
</reference>
<feature type="transmembrane region" description="Helical" evidence="1">
    <location>
        <begin position="53"/>
        <end position="80"/>
    </location>
</feature>
<keyword evidence="3" id="KW-1185">Reference proteome</keyword>
<dbReference type="AlphaFoldDB" id="A0A139WRG1"/>
<accession>A0A139WRG1</accession>
<comment type="caution">
    <text evidence="2">The sequence shown here is derived from an EMBL/GenBank/DDBJ whole genome shotgun (WGS) entry which is preliminary data.</text>
</comment>
<proteinExistence type="predicted"/>
<protein>
    <submittedName>
        <fullName evidence="2">Uncharacterized protein</fullName>
    </submittedName>
</protein>
<name>A0A139WRG1_9CYAN</name>
<organism evidence="2 3">
    <name type="scientific">Scytonema hofmannii PCC 7110</name>
    <dbReference type="NCBI Taxonomy" id="128403"/>
    <lineage>
        <taxon>Bacteria</taxon>
        <taxon>Bacillati</taxon>
        <taxon>Cyanobacteriota</taxon>
        <taxon>Cyanophyceae</taxon>
        <taxon>Nostocales</taxon>
        <taxon>Scytonemataceae</taxon>
        <taxon>Scytonema</taxon>
    </lineage>
</organism>
<keyword evidence="1" id="KW-1133">Transmembrane helix</keyword>
<dbReference type="EMBL" id="ANNX02000053">
    <property type="protein sequence ID" value="KYC35025.1"/>
    <property type="molecule type" value="Genomic_DNA"/>
</dbReference>